<feature type="compositionally biased region" description="Acidic residues" evidence="1">
    <location>
        <begin position="83"/>
        <end position="93"/>
    </location>
</feature>
<name>A0A6V7QG80_ANACO</name>
<dbReference type="GO" id="GO:0003723">
    <property type="term" value="F:RNA binding"/>
    <property type="evidence" value="ECO:0007669"/>
    <property type="project" value="InterPro"/>
</dbReference>
<organism evidence="3">
    <name type="scientific">Ananas comosus var. bracteatus</name>
    <name type="common">red pineapple</name>
    <dbReference type="NCBI Taxonomy" id="296719"/>
    <lineage>
        <taxon>Eukaryota</taxon>
        <taxon>Viridiplantae</taxon>
        <taxon>Streptophyta</taxon>
        <taxon>Embryophyta</taxon>
        <taxon>Tracheophyta</taxon>
        <taxon>Spermatophyta</taxon>
        <taxon>Magnoliopsida</taxon>
        <taxon>Liliopsida</taxon>
        <taxon>Poales</taxon>
        <taxon>Bromeliaceae</taxon>
        <taxon>Bromelioideae</taxon>
        <taxon>Ananas</taxon>
    </lineage>
</organism>
<evidence type="ECO:0000256" key="1">
    <source>
        <dbReference type="SAM" id="MobiDB-lite"/>
    </source>
</evidence>
<dbReference type="PANTHER" id="PTHR10388">
    <property type="entry name" value="EUKARYOTIC TRANSLATION INITIATION FACTOR SUI1"/>
    <property type="match status" value="1"/>
</dbReference>
<gene>
    <name evidence="3" type="ORF">CB5_LOCUS25373</name>
</gene>
<feature type="region of interest" description="Disordered" evidence="1">
    <location>
        <begin position="77"/>
        <end position="108"/>
    </location>
</feature>
<evidence type="ECO:0000259" key="2">
    <source>
        <dbReference type="PROSITE" id="PS51499"/>
    </source>
</evidence>
<dbReference type="InterPro" id="IPR023342">
    <property type="entry name" value="APO_dom"/>
</dbReference>
<sequence length="458" mass="52345">MNLHLVISHSCASSLLNCAIMLKLAMKIEFIHEKETLALENFARLPMLCTFCRKKPVPHIQLKSLAPFGSQQRVVSREKTEDLEVQDEEEEFPFSDVPRPGKRWERKPYPTPMKVLIQRVKEEKRKRQENPCRVLEHPPENGLLVPELVEVAHQVYNAREMLLHGLSKLVNGDSAIPVKRCQFCSEVHIGHLDHQIRSCEGPKCGSRSSTHVWRRGGIRDVVGFPYCYHLYDRVGKPRVVHKERCGVPRLQAIVELCIQAGVDLENYPTKRRTKPVYSIEGRIVDFEQEAEEDSAAKTSVKPVSSSIEVISKLNTFEEDMDMGELGSRTLKSWLDMRSGAVKLMKTYSVITCGYCPEVQVGPKGHKVRMCKAARHQFRDGLHAWQEATIDDLIRPNYVWHVRDPNGPPLYNELKRYYGKAPAIVEFCVQAGAPVPIEYRSMMRLDVVPPARDEYDLVA</sequence>
<dbReference type="PROSITE" id="PS51499">
    <property type="entry name" value="APO"/>
    <property type="match status" value="2"/>
</dbReference>
<dbReference type="AlphaFoldDB" id="A0A6V7QG80"/>
<proteinExistence type="predicted"/>
<dbReference type="Pfam" id="PF05634">
    <property type="entry name" value="APO_RNA-bind"/>
    <property type="match status" value="2"/>
</dbReference>
<accession>A0A6V7QG80</accession>
<evidence type="ECO:0000313" key="3">
    <source>
        <dbReference type="EMBL" id="CAD1842162.1"/>
    </source>
</evidence>
<reference evidence="3" key="1">
    <citation type="submission" date="2020-07" db="EMBL/GenBank/DDBJ databases">
        <authorList>
            <person name="Lin J."/>
        </authorList>
    </citation>
    <scope>NUCLEOTIDE SEQUENCE</scope>
</reference>
<feature type="domain" description="APO" evidence="2">
    <location>
        <begin position="180"/>
        <end position="266"/>
    </location>
</feature>
<protein>
    <recommendedName>
        <fullName evidence="2">APO domain-containing protein</fullName>
    </recommendedName>
</protein>
<dbReference type="EMBL" id="LR862135">
    <property type="protein sequence ID" value="CAD1842162.1"/>
    <property type="molecule type" value="Genomic_DNA"/>
</dbReference>
<feature type="domain" description="APO" evidence="2">
    <location>
        <begin position="351"/>
        <end position="436"/>
    </location>
</feature>